<keyword evidence="4 5" id="KW-0732">Signal</keyword>
<protein>
    <submittedName>
        <fullName evidence="7">ABC transporter substrate-binding protein</fullName>
    </submittedName>
</protein>
<feature type="domain" description="Fe/B12 periplasmic-binding" evidence="6">
    <location>
        <begin position="66"/>
        <end position="322"/>
    </location>
</feature>
<dbReference type="Proteomes" id="UP001595699">
    <property type="component" value="Unassembled WGS sequence"/>
</dbReference>
<sequence length="331" mass="34645">MSRRLASVIFAGALLAAAAACGSSSPEAAAPAPTEGGATTPAAAQAFPVTIKHQFGTTTIPAKPTRVVTVGFNEADFALAFGVKPLGVRDFIGEFKEETRPWAQEALGGTQPVNVGDEINFEKVAALQPDLILGLYSFVDKVQFDKLAAIAPTVGPVTADGNIDWKEQTLLTGMALGQDDKAKQLVADVEKKFADAKAANQAFQGKKLGAMFGLDGQVWILEPTDPRAQFFTNLGFAAPAKSGQISGEQLQLLENDVLAVLGSEPAAFAGNRLFQQLSVVTEKRTVWFGTFGTDFSGALGFGSPLSLPYAIDLAVPRLAKAVDGDPATSTD</sequence>
<evidence type="ECO:0000256" key="3">
    <source>
        <dbReference type="ARBA" id="ARBA00022448"/>
    </source>
</evidence>
<keyword evidence="3" id="KW-0813">Transport</keyword>
<dbReference type="PROSITE" id="PS51257">
    <property type="entry name" value="PROKAR_LIPOPROTEIN"/>
    <property type="match status" value="1"/>
</dbReference>
<evidence type="ECO:0000256" key="1">
    <source>
        <dbReference type="ARBA" id="ARBA00004196"/>
    </source>
</evidence>
<dbReference type="PROSITE" id="PS50983">
    <property type="entry name" value="FE_B12_PBP"/>
    <property type="match status" value="1"/>
</dbReference>
<evidence type="ECO:0000313" key="7">
    <source>
        <dbReference type="EMBL" id="MFC3762235.1"/>
    </source>
</evidence>
<feature type="chain" id="PRO_5045297852" evidence="5">
    <location>
        <begin position="29"/>
        <end position="331"/>
    </location>
</feature>
<reference evidence="8" key="1">
    <citation type="journal article" date="2019" name="Int. J. Syst. Evol. Microbiol.">
        <title>The Global Catalogue of Microorganisms (GCM) 10K type strain sequencing project: providing services to taxonomists for standard genome sequencing and annotation.</title>
        <authorList>
            <consortium name="The Broad Institute Genomics Platform"/>
            <consortium name="The Broad Institute Genome Sequencing Center for Infectious Disease"/>
            <person name="Wu L."/>
            <person name="Ma J."/>
        </authorList>
    </citation>
    <scope>NUCLEOTIDE SEQUENCE [LARGE SCALE GENOMIC DNA]</scope>
    <source>
        <strain evidence="8">CGMCC 4.7241</strain>
    </source>
</reference>
<gene>
    <name evidence="7" type="ORF">ACFOUW_15440</name>
</gene>
<evidence type="ECO:0000256" key="2">
    <source>
        <dbReference type="ARBA" id="ARBA00008814"/>
    </source>
</evidence>
<keyword evidence="8" id="KW-1185">Reference proteome</keyword>
<evidence type="ECO:0000256" key="5">
    <source>
        <dbReference type="SAM" id="SignalP"/>
    </source>
</evidence>
<evidence type="ECO:0000256" key="4">
    <source>
        <dbReference type="ARBA" id="ARBA00022729"/>
    </source>
</evidence>
<evidence type="ECO:0000313" key="8">
    <source>
        <dbReference type="Proteomes" id="UP001595699"/>
    </source>
</evidence>
<organism evidence="7 8">
    <name type="scientific">Tenggerimyces flavus</name>
    <dbReference type="NCBI Taxonomy" id="1708749"/>
    <lineage>
        <taxon>Bacteria</taxon>
        <taxon>Bacillati</taxon>
        <taxon>Actinomycetota</taxon>
        <taxon>Actinomycetes</taxon>
        <taxon>Propionibacteriales</taxon>
        <taxon>Nocardioidaceae</taxon>
        <taxon>Tenggerimyces</taxon>
    </lineage>
</organism>
<dbReference type="PANTHER" id="PTHR30532:SF24">
    <property type="entry name" value="FERRIC ENTEROBACTIN-BINDING PERIPLASMIC PROTEIN FEPB"/>
    <property type="match status" value="1"/>
</dbReference>
<dbReference type="RefSeq" id="WP_205120767.1">
    <property type="nucleotide sequence ID" value="NZ_JAFBCM010000001.1"/>
</dbReference>
<proteinExistence type="inferred from homology"/>
<comment type="similarity">
    <text evidence="2">Belongs to the bacterial solute-binding protein 8 family.</text>
</comment>
<comment type="caution">
    <text evidence="7">The sequence shown here is derived from an EMBL/GenBank/DDBJ whole genome shotgun (WGS) entry which is preliminary data.</text>
</comment>
<dbReference type="SUPFAM" id="SSF53807">
    <property type="entry name" value="Helical backbone' metal receptor"/>
    <property type="match status" value="1"/>
</dbReference>
<comment type="subcellular location">
    <subcellularLocation>
        <location evidence="1">Cell envelope</location>
    </subcellularLocation>
</comment>
<dbReference type="Gene3D" id="3.40.50.1980">
    <property type="entry name" value="Nitrogenase molybdenum iron protein domain"/>
    <property type="match status" value="2"/>
</dbReference>
<feature type="signal peptide" evidence="5">
    <location>
        <begin position="1"/>
        <end position="28"/>
    </location>
</feature>
<dbReference type="Pfam" id="PF01497">
    <property type="entry name" value="Peripla_BP_2"/>
    <property type="match status" value="1"/>
</dbReference>
<name>A0ABV7YDX7_9ACTN</name>
<accession>A0ABV7YDX7</accession>
<dbReference type="InterPro" id="IPR051313">
    <property type="entry name" value="Bact_iron-sidero_bind"/>
</dbReference>
<dbReference type="InterPro" id="IPR002491">
    <property type="entry name" value="ABC_transptr_periplasmic_BD"/>
</dbReference>
<dbReference type="EMBL" id="JBHRZH010000012">
    <property type="protein sequence ID" value="MFC3762235.1"/>
    <property type="molecule type" value="Genomic_DNA"/>
</dbReference>
<evidence type="ECO:0000259" key="6">
    <source>
        <dbReference type="PROSITE" id="PS50983"/>
    </source>
</evidence>
<dbReference type="PANTHER" id="PTHR30532">
    <property type="entry name" value="IRON III DICITRATE-BINDING PERIPLASMIC PROTEIN"/>
    <property type="match status" value="1"/>
</dbReference>